<dbReference type="NCBIfam" id="NF041646">
    <property type="entry name" value="VC0807_fam"/>
    <property type="match status" value="1"/>
</dbReference>
<evidence type="ECO:0008006" key="5">
    <source>
        <dbReference type="Google" id="ProtNLM"/>
    </source>
</evidence>
<keyword evidence="2" id="KW-1133">Transmembrane helix</keyword>
<organism evidence="3 4">
    <name type="scientific">Nocardia terpenica</name>
    <dbReference type="NCBI Taxonomy" id="455432"/>
    <lineage>
        <taxon>Bacteria</taxon>
        <taxon>Bacillati</taxon>
        <taxon>Actinomycetota</taxon>
        <taxon>Actinomycetes</taxon>
        <taxon>Mycobacteriales</taxon>
        <taxon>Nocardiaceae</taxon>
        <taxon>Nocardia</taxon>
    </lineage>
</organism>
<feature type="transmembrane region" description="Helical" evidence="2">
    <location>
        <begin position="157"/>
        <end position="175"/>
    </location>
</feature>
<reference evidence="3 4" key="1">
    <citation type="submission" date="2016-04" db="EMBL/GenBank/DDBJ databases">
        <authorList>
            <person name="Evans L.H."/>
            <person name="Alamgir A."/>
            <person name="Owens N."/>
            <person name="Weber N.D."/>
            <person name="Virtaneva K."/>
            <person name="Barbian K."/>
            <person name="Babar A."/>
            <person name="Rosenke K."/>
        </authorList>
    </citation>
    <scope>NUCLEOTIDE SEQUENCE [LARGE SCALE GENOMIC DNA]</scope>
    <source>
        <strain evidence="3 4">IFM 0406</strain>
    </source>
</reference>
<dbReference type="EMBL" id="LWGR01000007">
    <property type="protein sequence ID" value="KZM72543.1"/>
    <property type="molecule type" value="Genomic_DNA"/>
</dbReference>
<feature type="region of interest" description="Disordered" evidence="1">
    <location>
        <begin position="223"/>
        <end position="263"/>
    </location>
</feature>
<keyword evidence="2" id="KW-0472">Membrane</keyword>
<gene>
    <name evidence="3" type="ORF">AWN90_27435</name>
</gene>
<dbReference type="AlphaFoldDB" id="A0A164LLQ0"/>
<feature type="transmembrane region" description="Helical" evidence="2">
    <location>
        <begin position="69"/>
        <end position="87"/>
    </location>
</feature>
<keyword evidence="4" id="KW-1185">Reference proteome</keyword>
<evidence type="ECO:0000313" key="3">
    <source>
        <dbReference type="EMBL" id="KZM72543.1"/>
    </source>
</evidence>
<evidence type="ECO:0000256" key="1">
    <source>
        <dbReference type="SAM" id="MobiDB-lite"/>
    </source>
</evidence>
<comment type="caution">
    <text evidence="3">The sequence shown here is derived from an EMBL/GenBank/DDBJ whole genome shotgun (WGS) entry which is preliminary data.</text>
</comment>
<dbReference type="OrthoDB" id="4544430at2"/>
<feature type="transmembrane region" description="Helical" evidence="2">
    <location>
        <begin position="107"/>
        <end position="127"/>
    </location>
</feature>
<feature type="compositionally biased region" description="Basic and acidic residues" evidence="1">
    <location>
        <begin position="234"/>
        <end position="256"/>
    </location>
</feature>
<accession>A0A164LLQ0</accession>
<evidence type="ECO:0000256" key="2">
    <source>
        <dbReference type="SAM" id="Phobius"/>
    </source>
</evidence>
<proteinExistence type="predicted"/>
<keyword evidence="2" id="KW-0812">Transmembrane</keyword>
<dbReference type="RefSeq" id="WP_067588542.1">
    <property type="nucleotide sequence ID" value="NZ_JABMCZ010000005.1"/>
</dbReference>
<feature type="transmembrane region" description="Helical" evidence="2">
    <location>
        <begin position="187"/>
        <end position="205"/>
    </location>
</feature>
<evidence type="ECO:0000313" key="4">
    <source>
        <dbReference type="Proteomes" id="UP000076512"/>
    </source>
</evidence>
<dbReference type="Proteomes" id="UP000076512">
    <property type="component" value="Unassembled WGS sequence"/>
</dbReference>
<dbReference type="STRING" id="455432.AWN90_27435"/>
<name>A0A164LLQ0_9NOCA</name>
<protein>
    <recommendedName>
        <fullName evidence="5">DUF3159 domain-containing protein</fullName>
    </recommendedName>
</protein>
<sequence length="283" mass="31844">MNLEMLKPQRLSTLLWRYRDLLFDILWSTAPYFLLTSAGCSQRLALWLGAAGSGLRILYTLARQRRIDGLAVFLLSTYVISIGAALLTGDHRFLLAKDSATTAQVGLTFLLTCAAGRPALFLIAKRLHAPDPAHSRRWDHLWNTQPAYRRTYTLQSLVWGTALLLEAALRVLAIYTLPTTAVVALSYPFQGTVIGLLLAWRWYYFRRPRQRYWMRLLREPTGPLSSGEAGDALDLLRRDDGPQDEAADHGEHEQLRDIGGTRPAMADMATLVSRPAPVMRRSP</sequence>